<evidence type="ECO:0000313" key="2">
    <source>
        <dbReference type="Proteomes" id="UP000412311"/>
    </source>
</evidence>
<evidence type="ECO:0000313" key="1">
    <source>
        <dbReference type="EMBL" id="VVQ16553.1"/>
    </source>
</evidence>
<name>A0A5E7UZY1_PSEFL</name>
<dbReference type="RefSeq" id="WP_150708438.1">
    <property type="nucleotide sequence ID" value="NZ_CABVJG010000013.1"/>
</dbReference>
<gene>
    <name evidence="1" type="ORF">PS925_04164</name>
</gene>
<reference evidence="1 2" key="1">
    <citation type="submission" date="2019-09" db="EMBL/GenBank/DDBJ databases">
        <authorList>
            <person name="Chandra G."/>
            <person name="Truman W A."/>
        </authorList>
    </citation>
    <scope>NUCLEOTIDE SEQUENCE [LARGE SCALE GENOMIC DNA]</scope>
    <source>
        <strain evidence="1">PS925</strain>
    </source>
</reference>
<organism evidence="1 2">
    <name type="scientific">Pseudomonas fluorescens</name>
    <dbReference type="NCBI Taxonomy" id="294"/>
    <lineage>
        <taxon>Bacteria</taxon>
        <taxon>Pseudomonadati</taxon>
        <taxon>Pseudomonadota</taxon>
        <taxon>Gammaproteobacteria</taxon>
        <taxon>Pseudomonadales</taxon>
        <taxon>Pseudomonadaceae</taxon>
        <taxon>Pseudomonas</taxon>
    </lineage>
</organism>
<sequence>MQCRVDVAVMIGSGVPAGLRAMGRSVCWVVLLNGERRGTAFASRDEAEECKAAWLAQMHAEPTDSLHCPVITCRDASVHSAHRP</sequence>
<dbReference type="Proteomes" id="UP000412311">
    <property type="component" value="Unassembled WGS sequence"/>
</dbReference>
<accession>A0A5E7UZY1</accession>
<dbReference type="AlphaFoldDB" id="A0A5E7UZY1"/>
<protein>
    <submittedName>
        <fullName evidence="1">Uncharacterized protein</fullName>
    </submittedName>
</protein>
<dbReference type="EMBL" id="CABVJG010000013">
    <property type="protein sequence ID" value="VVQ16553.1"/>
    <property type="molecule type" value="Genomic_DNA"/>
</dbReference>
<proteinExistence type="predicted"/>